<dbReference type="EC" id="3.1.3.18" evidence="4"/>
<sequence length="226" mass="24408">MKLLLFDIDGTLLHANGSGRVAIEHALADVFDRPIATDEISFSGRTDPGIMRDILESNGIAPSTANVKRALNAYQEVVLQQGNPGDVTLIPGIPPLLDKLAERTDVTLALLTGNVRATAFWKLDAVGLDRHFAFGAFGSDDGNRHNLPPVAVRRAQQHTGRTFVGSDVVIIGDTPHDIQCGRGIGAFSVGVCTGSYERSMLEPHRPNVLFDTLQDTEAFVQRVVEL</sequence>
<dbReference type="InterPro" id="IPR023198">
    <property type="entry name" value="PGP-like_dom2"/>
</dbReference>
<dbReference type="Gene3D" id="3.40.50.1000">
    <property type="entry name" value="HAD superfamily/HAD-like"/>
    <property type="match status" value="1"/>
</dbReference>
<dbReference type="AlphaFoldDB" id="A0A2H3P4L9"/>
<dbReference type="Pfam" id="PF13419">
    <property type="entry name" value="HAD_2"/>
    <property type="match status" value="1"/>
</dbReference>
<dbReference type="GO" id="GO:0006281">
    <property type="term" value="P:DNA repair"/>
    <property type="evidence" value="ECO:0007669"/>
    <property type="project" value="TreeGrafter"/>
</dbReference>
<dbReference type="GO" id="GO:0008967">
    <property type="term" value="F:phosphoglycolate phosphatase activity"/>
    <property type="evidence" value="ECO:0007669"/>
    <property type="project" value="UniProtKB-EC"/>
</dbReference>
<evidence type="ECO:0000313" key="5">
    <source>
        <dbReference type="EMBL" id="PEN09459.1"/>
    </source>
</evidence>
<evidence type="ECO:0000256" key="2">
    <source>
        <dbReference type="ARBA" id="ARBA00004818"/>
    </source>
</evidence>
<dbReference type="Proteomes" id="UP000221024">
    <property type="component" value="Unassembled WGS sequence"/>
</dbReference>
<evidence type="ECO:0000256" key="4">
    <source>
        <dbReference type="ARBA" id="ARBA00013078"/>
    </source>
</evidence>
<dbReference type="Gene3D" id="1.10.150.240">
    <property type="entry name" value="Putative phosphatase, domain 2"/>
    <property type="match status" value="1"/>
</dbReference>
<dbReference type="PANTHER" id="PTHR43434:SF1">
    <property type="entry name" value="PHOSPHOGLYCOLATE PHOSPHATASE"/>
    <property type="match status" value="1"/>
</dbReference>
<dbReference type="GO" id="GO:0005829">
    <property type="term" value="C:cytosol"/>
    <property type="evidence" value="ECO:0007669"/>
    <property type="project" value="TreeGrafter"/>
</dbReference>
<comment type="similarity">
    <text evidence="3">Belongs to the HAD-like hydrolase superfamily. CbbY/CbbZ/Gph/YieH family.</text>
</comment>
<comment type="catalytic activity">
    <reaction evidence="1">
        <text>2-phosphoglycolate + H2O = glycolate + phosphate</text>
        <dbReference type="Rhea" id="RHEA:14369"/>
        <dbReference type="ChEBI" id="CHEBI:15377"/>
        <dbReference type="ChEBI" id="CHEBI:29805"/>
        <dbReference type="ChEBI" id="CHEBI:43474"/>
        <dbReference type="ChEBI" id="CHEBI:58033"/>
        <dbReference type="EC" id="3.1.3.18"/>
    </reaction>
</comment>
<dbReference type="SUPFAM" id="SSF56784">
    <property type="entry name" value="HAD-like"/>
    <property type="match status" value="1"/>
</dbReference>
<keyword evidence="5" id="KW-0378">Hydrolase</keyword>
<dbReference type="PANTHER" id="PTHR43434">
    <property type="entry name" value="PHOSPHOGLYCOLATE PHOSPHATASE"/>
    <property type="match status" value="1"/>
</dbReference>
<dbReference type="InterPro" id="IPR050155">
    <property type="entry name" value="HAD-like_hydrolase_sf"/>
</dbReference>
<gene>
    <name evidence="5" type="ORF">CRI93_01660</name>
</gene>
<comment type="caution">
    <text evidence="5">The sequence shown here is derived from an EMBL/GenBank/DDBJ whole genome shotgun (WGS) entry which is preliminary data.</text>
</comment>
<dbReference type="OrthoDB" id="9807630at2"/>
<dbReference type="CDD" id="cd07506">
    <property type="entry name" value="HAD_like"/>
    <property type="match status" value="1"/>
</dbReference>
<accession>A0A2H3P4L9</accession>
<reference evidence="5 6" key="1">
    <citation type="submission" date="2017-10" db="EMBL/GenBank/DDBJ databases">
        <title>Draft genome of Longimonas halophila.</title>
        <authorList>
            <person name="Goh K.M."/>
            <person name="Shamsir M.S."/>
            <person name="Lim S.W."/>
        </authorList>
    </citation>
    <scope>NUCLEOTIDE SEQUENCE [LARGE SCALE GENOMIC DNA]</scope>
    <source>
        <strain evidence="5 6">KCTC 42399</strain>
    </source>
</reference>
<name>A0A2H3P4L9_9BACT</name>
<evidence type="ECO:0000256" key="1">
    <source>
        <dbReference type="ARBA" id="ARBA00000830"/>
    </source>
</evidence>
<dbReference type="InterPro" id="IPR036412">
    <property type="entry name" value="HAD-like_sf"/>
</dbReference>
<keyword evidence="6" id="KW-1185">Reference proteome</keyword>
<proteinExistence type="inferred from homology"/>
<evidence type="ECO:0000256" key="3">
    <source>
        <dbReference type="ARBA" id="ARBA00006171"/>
    </source>
</evidence>
<dbReference type="RefSeq" id="WP_098060857.1">
    <property type="nucleotide sequence ID" value="NZ_PDEP01000001.1"/>
</dbReference>
<protein>
    <recommendedName>
        <fullName evidence="4">phosphoglycolate phosphatase</fullName>
        <ecNumber evidence="4">3.1.3.18</ecNumber>
    </recommendedName>
</protein>
<organism evidence="5 6">
    <name type="scientific">Longimonas halophila</name>
    <dbReference type="NCBI Taxonomy" id="1469170"/>
    <lineage>
        <taxon>Bacteria</taxon>
        <taxon>Pseudomonadati</taxon>
        <taxon>Rhodothermota</taxon>
        <taxon>Rhodothermia</taxon>
        <taxon>Rhodothermales</taxon>
        <taxon>Salisaetaceae</taxon>
        <taxon>Longimonas</taxon>
    </lineage>
</organism>
<comment type="pathway">
    <text evidence="2">Organic acid metabolism; glycolate biosynthesis; glycolate from 2-phosphoglycolate: step 1/1.</text>
</comment>
<dbReference type="InterPro" id="IPR041492">
    <property type="entry name" value="HAD_2"/>
</dbReference>
<evidence type="ECO:0000313" key="6">
    <source>
        <dbReference type="Proteomes" id="UP000221024"/>
    </source>
</evidence>
<dbReference type="EMBL" id="PDEP01000001">
    <property type="protein sequence ID" value="PEN09459.1"/>
    <property type="molecule type" value="Genomic_DNA"/>
</dbReference>
<dbReference type="InterPro" id="IPR023214">
    <property type="entry name" value="HAD_sf"/>
</dbReference>